<feature type="compositionally biased region" description="Basic and acidic residues" evidence="1">
    <location>
        <begin position="296"/>
        <end position="322"/>
    </location>
</feature>
<dbReference type="InterPro" id="IPR045339">
    <property type="entry name" value="DUF6534"/>
</dbReference>
<dbReference type="AlphaFoldDB" id="A0A2G8SES1"/>
<dbReference type="PANTHER" id="PTHR40465:SF1">
    <property type="entry name" value="DUF6534 DOMAIN-CONTAINING PROTEIN"/>
    <property type="match status" value="1"/>
</dbReference>
<name>A0A2G8SES1_9APHY</name>
<evidence type="ECO:0000259" key="3">
    <source>
        <dbReference type="Pfam" id="PF20152"/>
    </source>
</evidence>
<gene>
    <name evidence="4" type="ORF">GSI_05517</name>
</gene>
<evidence type="ECO:0000256" key="2">
    <source>
        <dbReference type="SAM" id="Phobius"/>
    </source>
</evidence>
<accession>A0A2G8SES1</accession>
<keyword evidence="2" id="KW-0472">Membrane</keyword>
<dbReference type="Proteomes" id="UP000230002">
    <property type="component" value="Unassembled WGS sequence"/>
</dbReference>
<proteinExistence type="predicted"/>
<feature type="transmembrane region" description="Helical" evidence="2">
    <location>
        <begin position="169"/>
        <end position="191"/>
    </location>
</feature>
<feature type="transmembrane region" description="Helical" evidence="2">
    <location>
        <begin position="56"/>
        <end position="77"/>
    </location>
</feature>
<dbReference type="STRING" id="1077348.A0A2G8SES1"/>
<protein>
    <recommendedName>
        <fullName evidence="3">DUF6534 domain-containing protein</fullName>
    </recommendedName>
</protein>
<feature type="region of interest" description="Disordered" evidence="1">
    <location>
        <begin position="288"/>
        <end position="322"/>
    </location>
</feature>
<feature type="domain" description="DUF6534" evidence="3">
    <location>
        <begin position="117"/>
        <end position="222"/>
    </location>
</feature>
<dbReference type="EMBL" id="AYKW01000011">
    <property type="protein sequence ID" value="PIL32272.1"/>
    <property type="molecule type" value="Genomic_DNA"/>
</dbReference>
<keyword evidence="2" id="KW-0812">Transmembrane</keyword>
<sequence>MYICYLKLITNYFKPQLLSKSVWPMNILTLLTGVSIIACQSFFAYRVYRVGRKCRYLVAVCMVLLCAELAFCIVIFIDRGSSGDRESVSTASIKFGTTVYSQFEPFAWMISVGLGIATVVDTVLAAVLIYVLHTSRTGLKKSVVCCFAFRWMLIYVVDGRTNSMLDTLIAYAVCTGLLTDIFNVLGFAFALRSSDKLIYAAFNIEVAKIYTNSVLSSLNFRRPREPVSATYEVSELSDIRVAAMGSSASPGSFGNVYHAKAAPRPDQSAFGPLNSVIEINVPGHPYASRTPTTTVHGDDHGHVDDVEANRRSGSEKEHGMAY</sequence>
<dbReference type="PANTHER" id="PTHR40465">
    <property type="entry name" value="CHROMOSOME 1, WHOLE GENOME SHOTGUN SEQUENCE"/>
    <property type="match status" value="1"/>
</dbReference>
<comment type="caution">
    <text evidence="4">The sequence shown here is derived from an EMBL/GenBank/DDBJ whole genome shotgun (WGS) entry which is preliminary data.</text>
</comment>
<dbReference type="Pfam" id="PF20152">
    <property type="entry name" value="DUF6534"/>
    <property type="match status" value="1"/>
</dbReference>
<evidence type="ECO:0000313" key="4">
    <source>
        <dbReference type="EMBL" id="PIL32272.1"/>
    </source>
</evidence>
<organism evidence="4 5">
    <name type="scientific">Ganoderma sinense ZZ0214-1</name>
    <dbReference type="NCBI Taxonomy" id="1077348"/>
    <lineage>
        <taxon>Eukaryota</taxon>
        <taxon>Fungi</taxon>
        <taxon>Dikarya</taxon>
        <taxon>Basidiomycota</taxon>
        <taxon>Agaricomycotina</taxon>
        <taxon>Agaricomycetes</taxon>
        <taxon>Polyporales</taxon>
        <taxon>Polyporaceae</taxon>
        <taxon>Ganoderma</taxon>
    </lineage>
</organism>
<evidence type="ECO:0000313" key="5">
    <source>
        <dbReference type="Proteomes" id="UP000230002"/>
    </source>
</evidence>
<keyword evidence="2" id="KW-1133">Transmembrane helix</keyword>
<reference evidence="4 5" key="1">
    <citation type="journal article" date="2015" name="Sci. Rep.">
        <title>Chromosome-level genome map provides insights into diverse defense mechanisms in the medicinal fungus Ganoderma sinense.</title>
        <authorList>
            <person name="Zhu Y."/>
            <person name="Xu J."/>
            <person name="Sun C."/>
            <person name="Zhou S."/>
            <person name="Xu H."/>
            <person name="Nelson D.R."/>
            <person name="Qian J."/>
            <person name="Song J."/>
            <person name="Luo H."/>
            <person name="Xiang L."/>
            <person name="Li Y."/>
            <person name="Xu Z."/>
            <person name="Ji A."/>
            <person name="Wang L."/>
            <person name="Lu S."/>
            <person name="Hayward A."/>
            <person name="Sun W."/>
            <person name="Li X."/>
            <person name="Schwartz D.C."/>
            <person name="Wang Y."/>
            <person name="Chen S."/>
        </authorList>
    </citation>
    <scope>NUCLEOTIDE SEQUENCE [LARGE SCALE GENOMIC DNA]</scope>
    <source>
        <strain evidence="4 5">ZZ0214-1</strain>
    </source>
</reference>
<feature type="transmembrane region" description="Helical" evidence="2">
    <location>
        <begin position="106"/>
        <end position="132"/>
    </location>
</feature>
<feature type="transmembrane region" description="Helical" evidence="2">
    <location>
        <begin position="22"/>
        <end position="44"/>
    </location>
</feature>
<keyword evidence="5" id="KW-1185">Reference proteome</keyword>
<dbReference type="OrthoDB" id="2794820at2759"/>
<evidence type="ECO:0000256" key="1">
    <source>
        <dbReference type="SAM" id="MobiDB-lite"/>
    </source>
</evidence>